<protein>
    <submittedName>
        <fullName evidence="13">Orexin receptor type 2</fullName>
    </submittedName>
</protein>
<evidence type="ECO:0000256" key="1">
    <source>
        <dbReference type="ARBA" id="ARBA00004141"/>
    </source>
</evidence>
<dbReference type="PRINTS" id="PR00237">
    <property type="entry name" value="GPCRRHODOPSN"/>
</dbReference>
<feature type="domain" description="G-protein coupled receptors family 1 profile" evidence="12">
    <location>
        <begin position="49"/>
        <end position="140"/>
    </location>
</feature>
<organism evidence="13 14">
    <name type="scientific">Elysia marginata</name>
    <dbReference type="NCBI Taxonomy" id="1093978"/>
    <lineage>
        <taxon>Eukaryota</taxon>
        <taxon>Metazoa</taxon>
        <taxon>Spiralia</taxon>
        <taxon>Lophotrochozoa</taxon>
        <taxon>Mollusca</taxon>
        <taxon>Gastropoda</taxon>
        <taxon>Heterobranchia</taxon>
        <taxon>Euthyneura</taxon>
        <taxon>Panpulmonata</taxon>
        <taxon>Sacoglossa</taxon>
        <taxon>Placobranchoidea</taxon>
        <taxon>Plakobranchidae</taxon>
        <taxon>Elysia</taxon>
    </lineage>
</organism>
<feature type="compositionally biased region" description="Polar residues" evidence="10">
    <location>
        <begin position="782"/>
        <end position="791"/>
    </location>
</feature>
<feature type="transmembrane region" description="Helical" evidence="11">
    <location>
        <begin position="805"/>
        <end position="830"/>
    </location>
</feature>
<feature type="compositionally biased region" description="Basic residues" evidence="10">
    <location>
        <begin position="764"/>
        <end position="778"/>
    </location>
</feature>
<comment type="subcellular location">
    <subcellularLocation>
        <location evidence="1">Membrane</location>
        <topology evidence="1">Multi-pass membrane protein</topology>
    </subcellularLocation>
</comment>
<evidence type="ECO:0000256" key="2">
    <source>
        <dbReference type="ARBA" id="ARBA00022692"/>
    </source>
</evidence>
<evidence type="ECO:0000259" key="12">
    <source>
        <dbReference type="PROSITE" id="PS50262"/>
    </source>
</evidence>
<evidence type="ECO:0000256" key="5">
    <source>
        <dbReference type="ARBA" id="ARBA00023136"/>
    </source>
</evidence>
<evidence type="ECO:0000256" key="10">
    <source>
        <dbReference type="SAM" id="MobiDB-lite"/>
    </source>
</evidence>
<dbReference type="GO" id="GO:0004930">
    <property type="term" value="F:G protein-coupled receptor activity"/>
    <property type="evidence" value="ECO:0007669"/>
    <property type="project" value="UniProtKB-KW"/>
</dbReference>
<keyword evidence="2 8" id="KW-0812">Transmembrane</keyword>
<evidence type="ECO:0000256" key="9">
    <source>
        <dbReference type="SAM" id="Coils"/>
    </source>
</evidence>
<keyword evidence="14" id="KW-1185">Reference proteome</keyword>
<evidence type="ECO:0000256" key="8">
    <source>
        <dbReference type="RuleBase" id="RU000688"/>
    </source>
</evidence>
<feature type="transmembrane region" description="Helical" evidence="11">
    <location>
        <begin position="189"/>
        <end position="212"/>
    </location>
</feature>
<dbReference type="PROSITE" id="PS50262">
    <property type="entry name" value="G_PROTEIN_RECEP_F1_2"/>
    <property type="match status" value="1"/>
</dbReference>
<keyword evidence="6 8" id="KW-0675">Receptor</keyword>
<dbReference type="SUPFAM" id="SSF81321">
    <property type="entry name" value="Family A G protein-coupled receptor-like"/>
    <property type="match status" value="1"/>
</dbReference>
<dbReference type="Proteomes" id="UP000762676">
    <property type="component" value="Unassembled WGS sequence"/>
</dbReference>
<feature type="region of interest" description="Disordered" evidence="10">
    <location>
        <begin position="511"/>
        <end position="535"/>
    </location>
</feature>
<dbReference type="Pfam" id="PF00001">
    <property type="entry name" value="7tm_1"/>
    <property type="match status" value="1"/>
</dbReference>
<dbReference type="GO" id="GO:0016020">
    <property type="term" value="C:membrane"/>
    <property type="evidence" value="ECO:0007669"/>
    <property type="project" value="UniProtKB-SubCell"/>
</dbReference>
<dbReference type="AlphaFoldDB" id="A0AAV4H0F2"/>
<evidence type="ECO:0000256" key="4">
    <source>
        <dbReference type="ARBA" id="ARBA00023040"/>
    </source>
</evidence>
<evidence type="ECO:0000256" key="3">
    <source>
        <dbReference type="ARBA" id="ARBA00022989"/>
    </source>
</evidence>
<dbReference type="PROSITE" id="PS00237">
    <property type="entry name" value="G_PROTEIN_RECEP_F1_1"/>
    <property type="match status" value="1"/>
</dbReference>
<dbReference type="CDD" id="cd00637">
    <property type="entry name" value="7tm_classA_rhodopsin-like"/>
    <property type="match status" value="1"/>
</dbReference>
<dbReference type="InterPro" id="IPR000276">
    <property type="entry name" value="GPCR_Rhodpsn"/>
</dbReference>
<feature type="transmembrane region" description="Helical" evidence="11">
    <location>
        <begin position="33"/>
        <end position="57"/>
    </location>
</feature>
<evidence type="ECO:0000256" key="7">
    <source>
        <dbReference type="ARBA" id="ARBA00023224"/>
    </source>
</evidence>
<feature type="transmembrane region" description="Helical" evidence="11">
    <location>
        <begin position="842"/>
        <end position="866"/>
    </location>
</feature>
<keyword evidence="7 8" id="KW-0807">Transducer</keyword>
<dbReference type="InterPro" id="IPR017452">
    <property type="entry name" value="GPCR_Rhodpsn_7TM"/>
</dbReference>
<feature type="coiled-coil region" evidence="9">
    <location>
        <begin position="466"/>
        <end position="493"/>
    </location>
</feature>
<feature type="region of interest" description="Disordered" evidence="10">
    <location>
        <begin position="678"/>
        <end position="791"/>
    </location>
</feature>
<name>A0AAV4H0F2_9GAST</name>
<dbReference type="Gene3D" id="1.20.1070.10">
    <property type="entry name" value="Rhodopsin 7-helix transmembrane proteins"/>
    <property type="match status" value="2"/>
</dbReference>
<reference evidence="13 14" key="1">
    <citation type="journal article" date="2021" name="Elife">
        <title>Chloroplast acquisition without the gene transfer in kleptoplastic sea slugs, Plakobranchus ocellatus.</title>
        <authorList>
            <person name="Maeda T."/>
            <person name="Takahashi S."/>
            <person name="Yoshida T."/>
            <person name="Shimamura S."/>
            <person name="Takaki Y."/>
            <person name="Nagai Y."/>
            <person name="Toyoda A."/>
            <person name="Suzuki Y."/>
            <person name="Arimoto A."/>
            <person name="Ishii H."/>
            <person name="Satoh N."/>
            <person name="Nishiyama T."/>
            <person name="Hasebe M."/>
            <person name="Maruyama T."/>
            <person name="Minagawa J."/>
            <person name="Obokata J."/>
            <person name="Shigenobu S."/>
        </authorList>
    </citation>
    <scope>NUCLEOTIDE SEQUENCE [LARGE SCALE GENOMIC DNA]</scope>
</reference>
<feature type="transmembrane region" description="Helical" evidence="11">
    <location>
        <begin position="69"/>
        <end position="89"/>
    </location>
</feature>
<dbReference type="PANTHER" id="PTHR24238:SF47">
    <property type="entry name" value="ECDYSTEROIDS_DOPAMINE RECEPTOR-RELATED"/>
    <property type="match status" value="1"/>
</dbReference>
<dbReference type="EMBL" id="BMAT01001681">
    <property type="protein sequence ID" value="GFR90246.1"/>
    <property type="molecule type" value="Genomic_DNA"/>
</dbReference>
<feature type="transmembrane region" description="Helical" evidence="11">
    <location>
        <begin position="149"/>
        <end position="167"/>
    </location>
</feature>
<feature type="transmembrane region" description="Helical" evidence="11">
    <location>
        <begin position="109"/>
        <end position="128"/>
    </location>
</feature>
<evidence type="ECO:0000313" key="13">
    <source>
        <dbReference type="EMBL" id="GFR90246.1"/>
    </source>
</evidence>
<dbReference type="PANTHER" id="PTHR24238">
    <property type="entry name" value="G-PROTEIN COUPLED RECEPTOR"/>
    <property type="match status" value="1"/>
</dbReference>
<keyword evidence="3 11" id="KW-1133">Transmembrane helix</keyword>
<comment type="similarity">
    <text evidence="8">Belongs to the G-protein coupled receptor 1 family.</text>
</comment>
<sequence>MSGNTSQGPSVPASSDHDNIMHNPVALPDPLRYLYVAYLLLIIFIGVPGNILIAVVYGRTKTKNTCDWFILFMSVTDCTVCILSPVLHLRYELMIDIPWMTGPLCGIEHWLQLTAMLSSCHYLTAIAIDRYVKICNSRLPTVKPKSAPYACVVSFVSSAVICIYPSIDSFQIDICGLFDPRGFETSQKVYFTIIFAGFVVCFILVTFAYWNVCKQIFIKMKTKQRLLEQNGLHETTKNDEVQESVSQQPGKFSYSCSSLRLLSTKCFQTACCCRKEVCSNGKDVMPSEFNKERLDIEQVPLTSTNHSKQNDLSLKSHSDNLLQDEAERPKGESNVDISLDICKNRYDFQLEKESIKVQPLSTEYLKPDKQTLHGMEGTKMTLLSLTTASWPSTEEEPTPSADIPVSFYLENLISQAQGIQLRDTGHPGEIPGLKNEDFSSKTGLGLSSNKPLELCGASESMVSNIYENKLSLLDEADERRAALEGNASRALVKCSVSAGSDGPVETTLLTSSRSQPLLGPHKSKSGPNDRTPGSGYCDQGVLFPNKSTVQQGSMHGSGFVGDEQTNTLQLVRSLSADNLWNAQSLFLKQLRIHRAKDDIERKTLQHPLLLNESQNCCSGKNDPLKGDKTNQNVAVEEDKSEPHQVLNLVNKIATPSAPVNTCNAKKAYAAPPIDVKNSLRSQHSHPVNEDANVPSGTTVRHISTPSRSFEDSHGKNFRSSHGDNLTVPLRSQRPHLKNMNSCSIDSESGGDEIEEDMPTGSFMKRWRSQVRRKARGRERKGLTSSGKSMCSTTGKRFARERQITFMLISVTLTFLLSSAPSWAVWVAVLWEPRAMSVGLTSRIIVVATVGVYLLNFISSYFIFYAFNPSFRRKCRDLLRCSSQHKASSVRGNDAADV</sequence>
<gene>
    <name evidence="13" type="ORF">ElyMa_000812500</name>
</gene>
<proteinExistence type="inferred from homology"/>
<evidence type="ECO:0000256" key="11">
    <source>
        <dbReference type="SAM" id="Phobius"/>
    </source>
</evidence>
<keyword evidence="4 8" id="KW-0297">G-protein coupled receptor</keyword>
<evidence type="ECO:0000256" key="6">
    <source>
        <dbReference type="ARBA" id="ARBA00023170"/>
    </source>
</evidence>
<evidence type="ECO:0000313" key="14">
    <source>
        <dbReference type="Proteomes" id="UP000762676"/>
    </source>
</evidence>
<keyword evidence="9" id="KW-0175">Coiled coil</keyword>
<feature type="compositionally biased region" description="Polar residues" evidence="10">
    <location>
        <begin position="694"/>
        <end position="707"/>
    </location>
</feature>
<comment type="caution">
    <text evidence="13">The sequence shown here is derived from an EMBL/GenBank/DDBJ whole genome shotgun (WGS) entry which is preliminary data.</text>
</comment>
<keyword evidence="5 11" id="KW-0472">Membrane</keyword>
<feature type="compositionally biased region" description="Acidic residues" evidence="10">
    <location>
        <begin position="748"/>
        <end position="757"/>
    </location>
</feature>
<accession>A0AAV4H0F2</accession>